<dbReference type="InterPro" id="IPR052777">
    <property type="entry name" value="Acetyltransferase_Enz"/>
</dbReference>
<evidence type="ECO:0000313" key="3">
    <source>
        <dbReference type="Proteomes" id="UP000515679"/>
    </source>
</evidence>
<proteinExistence type="predicted"/>
<evidence type="ECO:0000313" key="2">
    <source>
        <dbReference type="EMBL" id="QMV41291.1"/>
    </source>
</evidence>
<organism evidence="2 3">
    <name type="scientific">Cohnella cholangitidis</name>
    <dbReference type="NCBI Taxonomy" id="2598458"/>
    <lineage>
        <taxon>Bacteria</taxon>
        <taxon>Bacillati</taxon>
        <taxon>Bacillota</taxon>
        <taxon>Bacilli</taxon>
        <taxon>Bacillales</taxon>
        <taxon>Paenibacillaceae</taxon>
        <taxon>Cohnella</taxon>
    </lineage>
</organism>
<dbReference type="Proteomes" id="UP000515679">
    <property type="component" value="Chromosome"/>
</dbReference>
<dbReference type="CDD" id="cd04301">
    <property type="entry name" value="NAT_SF"/>
    <property type="match status" value="1"/>
</dbReference>
<dbReference type="SUPFAM" id="SSF55729">
    <property type="entry name" value="Acyl-CoA N-acyltransferases (Nat)"/>
    <property type="match status" value="1"/>
</dbReference>
<dbReference type="InterPro" id="IPR000182">
    <property type="entry name" value="GNAT_dom"/>
</dbReference>
<dbReference type="KEGG" id="cchl:FPL14_08880"/>
<protein>
    <submittedName>
        <fullName evidence="2">GNAT family N-acetyltransferase</fullName>
    </submittedName>
</protein>
<dbReference type="PANTHER" id="PTHR43305:SF1">
    <property type="entry name" value="FAMILY N-ACETYLTRANSFERASE, PUTATIVE (AFU_ORTHOLOGUE AFUA_2G01380)-RELATED"/>
    <property type="match status" value="1"/>
</dbReference>
<sequence length="176" mass="20454">MFSHRQSWPSGTVDCSHERGECLLLQRYIRSDQDQLEEFMETMYVSRGYVFDPEGSHSDIRSIELIYFGTGGGFWLLKEEQSVIGTIGLKSIDSENRIGEIKRFFVLPEHQDKGYGKSMMSQIIEFARQAGLIKLRLDTEKQSYKAMSVFRSFGFYEIPKYNDNDIAEIFMELSIK</sequence>
<gene>
    <name evidence="2" type="ORF">FPL14_08880</name>
</gene>
<dbReference type="Gene3D" id="3.40.630.30">
    <property type="match status" value="1"/>
</dbReference>
<dbReference type="InterPro" id="IPR016181">
    <property type="entry name" value="Acyl_CoA_acyltransferase"/>
</dbReference>
<dbReference type="PROSITE" id="PS51186">
    <property type="entry name" value="GNAT"/>
    <property type="match status" value="1"/>
</dbReference>
<name>A0A7G5BWF7_9BACL</name>
<dbReference type="Pfam" id="PF00583">
    <property type="entry name" value="Acetyltransf_1"/>
    <property type="match status" value="1"/>
</dbReference>
<dbReference type="GO" id="GO:0016747">
    <property type="term" value="F:acyltransferase activity, transferring groups other than amino-acyl groups"/>
    <property type="evidence" value="ECO:0007669"/>
    <property type="project" value="InterPro"/>
</dbReference>
<dbReference type="EMBL" id="CP041969">
    <property type="protein sequence ID" value="QMV41291.1"/>
    <property type="molecule type" value="Genomic_DNA"/>
</dbReference>
<feature type="domain" description="N-acetyltransferase" evidence="1">
    <location>
        <begin position="23"/>
        <end position="176"/>
    </location>
</feature>
<keyword evidence="3" id="KW-1185">Reference proteome</keyword>
<evidence type="ECO:0000259" key="1">
    <source>
        <dbReference type="PROSITE" id="PS51186"/>
    </source>
</evidence>
<reference evidence="2 3" key="1">
    <citation type="submission" date="2019-07" db="EMBL/GenBank/DDBJ databases">
        <authorList>
            <person name="Kim J.K."/>
            <person name="Cheong H.-M."/>
            <person name="Choi Y."/>
            <person name="Hwang K.J."/>
            <person name="Lee S."/>
            <person name="Choi C."/>
        </authorList>
    </citation>
    <scope>NUCLEOTIDE SEQUENCE [LARGE SCALE GENOMIC DNA]</scope>
    <source>
        <strain evidence="2 3">KS 22</strain>
    </source>
</reference>
<dbReference type="PANTHER" id="PTHR43305">
    <property type="entry name" value="FAMILY N-ACETYLTRANSFERASE, PUTATIVE (AFU_ORTHOLOGUE AFUA_2G01380)-RELATED"/>
    <property type="match status" value="1"/>
</dbReference>
<dbReference type="AlphaFoldDB" id="A0A7G5BWF7"/>
<accession>A0A7G5BWF7</accession>
<keyword evidence="2" id="KW-0808">Transferase</keyword>